<proteinExistence type="inferred from homology"/>
<evidence type="ECO:0000256" key="2">
    <source>
        <dbReference type="ARBA" id="ARBA00022448"/>
    </source>
</evidence>
<dbReference type="PANTHER" id="PTHR34949:SF3">
    <property type="entry name" value="OS08G0244100 PROTEIN"/>
    <property type="match status" value="1"/>
</dbReference>
<keyword evidence="7 9" id="KW-0472">Membrane</keyword>
<dbReference type="InterPro" id="IPR015260">
    <property type="entry name" value="Syntaxin-6/10/61_N"/>
</dbReference>
<evidence type="ECO:0000256" key="5">
    <source>
        <dbReference type="ARBA" id="ARBA00022989"/>
    </source>
</evidence>
<dbReference type="Gene3D" id="1.20.58.90">
    <property type="match status" value="1"/>
</dbReference>
<evidence type="ECO:0000259" key="10">
    <source>
        <dbReference type="Pfam" id="PF09177"/>
    </source>
</evidence>
<evidence type="ECO:0000256" key="3">
    <source>
        <dbReference type="ARBA" id="ARBA00022692"/>
    </source>
</evidence>
<dbReference type="GO" id="GO:0048193">
    <property type="term" value="P:Golgi vesicle transport"/>
    <property type="evidence" value="ECO:0007669"/>
    <property type="project" value="InterPro"/>
</dbReference>
<dbReference type="InterPro" id="IPR010989">
    <property type="entry name" value="SNARE"/>
</dbReference>
<keyword evidence="6" id="KW-0333">Golgi apparatus</keyword>
<name>A0AAN8WAY1_9MAGN</name>
<dbReference type="GO" id="GO:0015031">
    <property type="term" value="P:protein transport"/>
    <property type="evidence" value="ECO:0007669"/>
    <property type="project" value="UniProtKB-KW"/>
</dbReference>
<organism evidence="11 12">
    <name type="scientific">Dillenia turbinata</name>
    <dbReference type="NCBI Taxonomy" id="194707"/>
    <lineage>
        <taxon>Eukaryota</taxon>
        <taxon>Viridiplantae</taxon>
        <taxon>Streptophyta</taxon>
        <taxon>Embryophyta</taxon>
        <taxon>Tracheophyta</taxon>
        <taxon>Spermatophyta</taxon>
        <taxon>Magnoliopsida</taxon>
        <taxon>eudicotyledons</taxon>
        <taxon>Gunneridae</taxon>
        <taxon>Pentapetalae</taxon>
        <taxon>Dilleniales</taxon>
        <taxon>Dilleniaceae</taxon>
        <taxon>Dillenia</taxon>
    </lineage>
</organism>
<dbReference type="GO" id="GO:0005794">
    <property type="term" value="C:Golgi apparatus"/>
    <property type="evidence" value="ECO:0007669"/>
    <property type="project" value="UniProtKB-SubCell"/>
</dbReference>
<comment type="subcellular location">
    <subcellularLocation>
        <location evidence="8">Golgi apparatus</location>
        <location evidence="8">trans-Golgi network membrane</location>
        <topology evidence="8">Single-pass type IV membrane protein</topology>
    </subcellularLocation>
</comment>
<comment type="similarity">
    <text evidence="1">Belongs to the syntaxin family.</text>
</comment>
<keyword evidence="12" id="KW-1185">Reference proteome</keyword>
<evidence type="ECO:0000256" key="1">
    <source>
        <dbReference type="ARBA" id="ARBA00009063"/>
    </source>
</evidence>
<dbReference type="FunFam" id="1.20.58.90:FF:000004">
    <property type="entry name" value="Syntaxin 10"/>
    <property type="match status" value="1"/>
</dbReference>
<keyword evidence="4" id="KW-0653">Protein transport</keyword>
<feature type="transmembrane region" description="Helical" evidence="9">
    <location>
        <begin position="324"/>
        <end position="341"/>
    </location>
</feature>
<reference evidence="11 12" key="1">
    <citation type="submission" date="2023-12" db="EMBL/GenBank/DDBJ databases">
        <title>A high-quality genome assembly for Dillenia turbinata (Dilleniales).</title>
        <authorList>
            <person name="Chanderbali A."/>
        </authorList>
    </citation>
    <scope>NUCLEOTIDE SEQUENCE [LARGE SCALE GENOMIC DNA]</scope>
    <source>
        <strain evidence="11">LSX21</strain>
        <tissue evidence="11">Leaf</tissue>
    </source>
</reference>
<dbReference type="Pfam" id="PF09177">
    <property type="entry name" value="STX6_10_61_N"/>
    <property type="match status" value="1"/>
</dbReference>
<dbReference type="GO" id="GO:0016020">
    <property type="term" value="C:membrane"/>
    <property type="evidence" value="ECO:0007669"/>
    <property type="project" value="InterPro"/>
</dbReference>
<comment type="caution">
    <text evidence="11">The sequence shown here is derived from an EMBL/GenBank/DDBJ whole genome shotgun (WGS) entry which is preliminary data.</text>
</comment>
<gene>
    <name evidence="11" type="ORF">RJ641_025663</name>
</gene>
<dbReference type="EMBL" id="JBAMMX010000003">
    <property type="protein sequence ID" value="KAK6944561.1"/>
    <property type="molecule type" value="Genomic_DNA"/>
</dbReference>
<protein>
    <submittedName>
        <fullName evidence="11">Syntaxin 6, N-terminal</fullName>
    </submittedName>
</protein>
<feature type="domain" description="Syntaxin 6/10/61 N-terminal" evidence="10">
    <location>
        <begin position="13"/>
        <end position="104"/>
    </location>
</feature>
<evidence type="ECO:0000313" key="11">
    <source>
        <dbReference type="EMBL" id="KAK6944561.1"/>
    </source>
</evidence>
<dbReference type="Proteomes" id="UP001370490">
    <property type="component" value="Unassembled WGS sequence"/>
</dbReference>
<dbReference type="AlphaFoldDB" id="A0AAN8WAY1"/>
<dbReference type="SUPFAM" id="SSF47661">
    <property type="entry name" value="t-snare proteins"/>
    <property type="match status" value="1"/>
</dbReference>
<evidence type="ECO:0000256" key="7">
    <source>
        <dbReference type="ARBA" id="ARBA00023136"/>
    </source>
</evidence>
<evidence type="ECO:0000256" key="9">
    <source>
        <dbReference type="SAM" id="Phobius"/>
    </source>
</evidence>
<evidence type="ECO:0000256" key="4">
    <source>
        <dbReference type="ARBA" id="ARBA00022927"/>
    </source>
</evidence>
<evidence type="ECO:0000256" key="6">
    <source>
        <dbReference type="ARBA" id="ARBA00023034"/>
    </source>
</evidence>
<keyword evidence="2" id="KW-0813">Transport</keyword>
<dbReference type="CDD" id="cd21442">
    <property type="entry name" value="SNARE_NTD_STX6-like"/>
    <property type="match status" value="1"/>
</dbReference>
<sequence length="395" mass="44594">MSVANSFDLWQKDAFFSAAEEVQESADLLESAYRAWLREKRGGLAPEHLDELCRELKTALGTAKWQLEEFERAVRLSYGNRSDENTASRHGEFIDAIENQISCIEMALGESLSEEGKKPLRWINLDPAECDDLALFLSGTSETVKSAKPVFVEPWSVLKSNLLDEQYEMDVSDLNTKGSCSRDVADPVNSLKDVVTINEDKYVIEVGLNNEISCKRDDANCQADMMTSTRRISSLPNFGSWKVVVADEDKQNTTPGTSMEQIDEEKGSKLVFWRHGCGEHLLARSWGYSYVHWRTINWMHQIFGKIGGIPRQLQSSRHMQLNRSLRLTLFLMLTIFFIGAGCNPRPFLYLDIQLNDAAYLKDTTVTRMAALCRLGSGPGVLRLGAWHDLRPRCGP</sequence>
<accession>A0AAN8WAY1</accession>
<keyword evidence="5 9" id="KW-1133">Transmembrane helix</keyword>
<feature type="non-terminal residue" evidence="11">
    <location>
        <position position="395"/>
    </location>
</feature>
<evidence type="ECO:0000256" key="8">
    <source>
        <dbReference type="ARBA" id="ARBA00037801"/>
    </source>
</evidence>
<evidence type="ECO:0000313" key="12">
    <source>
        <dbReference type="Proteomes" id="UP001370490"/>
    </source>
</evidence>
<dbReference type="PANTHER" id="PTHR34949">
    <property type="entry name" value="OS05G0443700 PROTEIN"/>
    <property type="match status" value="1"/>
</dbReference>
<keyword evidence="3 9" id="KW-0812">Transmembrane</keyword>